<organism evidence="5 6">
    <name type="scientific">Kribbella aluminosa</name>
    <dbReference type="NCBI Taxonomy" id="416017"/>
    <lineage>
        <taxon>Bacteria</taxon>
        <taxon>Bacillati</taxon>
        <taxon>Actinomycetota</taxon>
        <taxon>Actinomycetes</taxon>
        <taxon>Propionibacteriales</taxon>
        <taxon>Kribbellaceae</taxon>
        <taxon>Kribbella</taxon>
    </lineage>
</organism>
<keyword evidence="6" id="KW-1185">Reference proteome</keyword>
<dbReference type="InterPro" id="IPR001763">
    <property type="entry name" value="Rhodanese-like_dom"/>
</dbReference>
<evidence type="ECO:0000313" key="5">
    <source>
        <dbReference type="EMBL" id="MBP2351680.1"/>
    </source>
</evidence>
<evidence type="ECO:0000259" key="4">
    <source>
        <dbReference type="PROSITE" id="PS50206"/>
    </source>
</evidence>
<dbReference type="PANTHER" id="PTHR11364:SF27">
    <property type="entry name" value="SULFURTRANSFERASE"/>
    <property type="match status" value="1"/>
</dbReference>
<evidence type="ECO:0000256" key="3">
    <source>
        <dbReference type="SAM" id="MobiDB-lite"/>
    </source>
</evidence>
<dbReference type="InterPro" id="IPR036873">
    <property type="entry name" value="Rhodanese-like_dom_sf"/>
</dbReference>
<dbReference type="Proteomes" id="UP000755585">
    <property type="component" value="Unassembled WGS sequence"/>
</dbReference>
<proteinExistence type="predicted"/>
<name>A0ABS4UJ38_9ACTN</name>
<feature type="domain" description="Rhodanese" evidence="4">
    <location>
        <begin position="43"/>
        <end position="139"/>
    </location>
</feature>
<dbReference type="PANTHER" id="PTHR11364">
    <property type="entry name" value="THIOSULFATE SULFERTANSFERASE"/>
    <property type="match status" value="1"/>
</dbReference>
<dbReference type="Gene3D" id="3.40.250.10">
    <property type="entry name" value="Rhodanese-like domain"/>
    <property type="match status" value="2"/>
</dbReference>
<dbReference type="SUPFAM" id="SSF52821">
    <property type="entry name" value="Rhodanese/Cell cycle control phosphatase"/>
    <property type="match status" value="2"/>
</dbReference>
<dbReference type="PROSITE" id="PS50206">
    <property type="entry name" value="RHODANESE_3"/>
    <property type="match status" value="2"/>
</dbReference>
<evidence type="ECO:0000256" key="2">
    <source>
        <dbReference type="ARBA" id="ARBA00022737"/>
    </source>
</evidence>
<keyword evidence="1 5" id="KW-0808">Transferase</keyword>
<dbReference type="GO" id="GO:0016784">
    <property type="term" value="F:3-mercaptopyruvate sulfurtransferase activity"/>
    <property type="evidence" value="ECO:0007669"/>
    <property type="project" value="UniProtKB-EC"/>
</dbReference>
<dbReference type="GO" id="GO:0004792">
    <property type="term" value="F:thiosulfate-cyanide sulfurtransferase activity"/>
    <property type="evidence" value="ECO:0007669"/>
    <property type="project" value="UniProtKB-EC"/>
</dbReference>
<dbReference type="EC" id="2.8.1.2" evidence="5"/>
<reference evidence="5 6" key="1">
    <citation type="submission" date="2021-03" db="EMBL/GenBank/DDBJ databases">
        <title>Sequencing the genomes of 1000 actinobacteria strains.</title>
        <authorList>
            <person name="Klenk H.-P."/>
        </authorList>
    </citation>
    <scope>NUCLEOTIDE SEQUENCE [LARGE SCALE GENOMIC DNA]</scope>
    <source>
        <strain evidence="5 6">DSM 18824</strain>
    </source>
</reference>
<gene>
    <name evidence="5" type="ORF">JOF29_002763</name>
</gene>
<feature type="region of interest" description="Disordered" evidence="3">
    <location>
        <begin position="134"/>
        <end position="168"/>
    </location>
</feature>
<comment type="caution">
    <text evidence="5">The sequence shown here is derived from an EMBL/GenBank/DDBJ whole genome shotgun (WGS) entry which is preliminary data.</text>
</comment>
<dbReference type="EMBL" id="JAGINT010000001">
    <property type="protein sequence ID" value="MBP2351680.1"/>
    <property type="molecule type" value="Genomic_DNA"/>
</dbReference>
<dbReference type="SMART" id="SM00450">
    <property type="entry name" value="RHOD"/>
    <property type="match status" value="2"/>
</dbReference>
<protein>
    <submittedName>
        <fullName evidence="5">Thiosulfate/3-mercaptopyruvate sulfurtransferase</fullName>
        <ecNumber evidence="5">2.8.1.1</ecNumber>
        <ecNumber evidence="5">2.8.1.2</ecNumber>
    </submittedName>
</protein>
<accession>A0ABS4UJ38</accession>
<evidence type="ECO:0000313" key="6">
    <source>
        <dbReference type="Proteomes" id="UP000755585"/>
    </source>
</evidence>
<dbReference type="Pfam" id="PF00581">
    <property type="entry name" value="Rhodanese"/>
    <property type="match status" value="1"/>
</dbReference>
<dbReference type="EC" id="2.8.1.1" evidence="5"/>
<keyword evidence="2" id="KW-0677">Repeat</keyword>
<sequence>MTSGLATTSYLLDAATALREATELVFIEVSPWRVMAAGPDRIAGRIPGALATSIKFDFAGTPTATSGHLPLPAPGHLHAALRSRGVRPTDNVIVYTRRIEELSSATRAWFTLTWAGFSSVRVLDGALPAWTNVGGPTESLEATGPTELPPPAAGPTAPSSGRSVPGVDLPVPPSVRVLDAAEVLEISQYGTLLDARPAHAYNGLADDPRSGHIPHAVHAPSNHLVTPDGRLRPATELRRWFLQHRAIGAHEVGAYCGGGVSSSLLVFAAALLSQPIGLYVDSWSAWSATPALPVEQGTTPTPSPDLDTDCT</sequence>
<evidence type="ECO:0000256" key="1">
    <source>
        <dbReference type="ARBA" id="ARBA00022679"/>
    </source>
</evidence>
<feature type="domain" description="Rhodanese" evidence="4">
    <location>
        <begin position="191"/>
        <end position="295"/>
    </location>
</feature>
<feature type="region of interest" description="Disordered" evidence="3">
    <location>
        <begin position="292"/>
        <end position="311"/>
    </location>
</feature>
<dbReference type="InterPro" id="IPR045078">
    <property type="entry name" value="TST/MPST-like"/>
</dbReference>
<dbReference type="RefSeq" id="WP_209694557.1">
    <property type="nucleotide sequence ID" value="NZ_BAAAVU010000013.1"/>
</dbReference>